<evidence type="ECO:0000313" key="2">
    <source>
        <dbReference type="EMBL" id="MTD95618.1"/>
    </source>
</evidence>
<protein>
    <submittedName>
        <fullName evidence="2">Helix-turn-helix domain-containing protein</fullName>
    </submittedName>
</protein>
<dbReference type="InterPro" id="IPR009057">
    <property type="entry name" value="Homeodomain-like_sf"/>
</dbReference>
<proteinExistence type="predicted"/>
<dbReference type="Pfam" id="PF02796">
    <property type="entry name" value="HTH_7"/>
    <property type="match status" value="1"/>
</dbReference>
<dbReference type="InterPro" id="IPR006120">
    <property type="entry name" value="Resolvase_HTH_dom"/>
</dbReference>
<feature type="domain" description="Resolvase HTH" evidence="1">
    <location>
        <begin position="570"/>
        <end position="613"/>
    </location>
</feature>
<dbReference type="GO" id="GO:0000150">
    <property type="term" value="F:DNA strand exchange activity"/>
    <property type="evidence" value="ECO:0007669"/>
    <property type="project" value="InterPro"/>
</dbReference>
<keyword evidence="3" id="KW-1185">Reference proteome</keyword>
<sequence length="617" mass="68479">MSLQHSRPPHSLSLELQEVARDARDLIVLLERGLNFPPPPDFPSEQLKDICRSLTQLPEGTAEGSRPPLEYARRRLPAIRRQYVLSDEAAADDEHPRLARGASFDQKLSSLIASVSTALDEYRRLAAEDDVDELPPEAGIVVSSNSTDAAIAKSEAFDLSLERARETVDQVTQPSSARADDLKRQLLDARGLNQLAAAEISMPVVMRGWLKKVVDALKTTPTIIKRTVAAMRVGTDVTEVLYGRWCEFADDGTKFLFAQFRKTLDAFEAAADILEKRPSVTATMEQVEEPLSPAEAANKRERHLQERVRDALGVLDMFDVGERIYRDDNAHNLEKQAIIEADLISLMHELAALDAYRNLTRRFTLDTPAADGGSPTTPATLGRAGHGLTQRVFERLVLIAMRQRQRPLQSGDVVDELRRLGVPIGGINEIKNAYNKLWQAKKRGVLQHVEGQGYWIAGTPVPISNALQTVGGRALRRIRSIGMRSKRTGNPRGRQAAIRPADLERIRKMLLSNKTVREVSAMLDVTTATIYKHFPGGVEKLREMYPDETVPLVRKKMRRVKRGPHRSGGGRPSSLSADQIVAVVAARNAGKTVEHIAEEFGVSTSIVYRHLRKAKAT</sequence>
<dbReference type="Gene3D" id="1.10.10.60">
    <property type="entry name" value="Homeodomain-like"/>
    <property type="match status" value="2"/>
</dbReference>
<organism evidence="2 3">
    <name type="scientific">Hyphomicrobium album</name>
    <dbReference type="NCBI Taxonomy" id="2665159"/>
    <lineage>
        <taxon>Bacteria</taxon>
        <taxon>Pseudomonadati</taxon>
        <taxon>Pseudomonadota</taxon>
        <taxon>Alphaproteobacteria</taxon>
        <taxon>Hyphomicrobiales</taxon>
        <taxon>Hyphomicrobiaceae</taxon>
        <taxon>Hyphomicrobium</taxon>
    </lineage>
</organism>
<dbReference type="SUPFAM" id="SSF46689">
    <property type="entry name" value="Homeodomain-like"/>
    <property type="match status" value="2"/>
</dbReference>
<reference evidence="2 3" key="1">
    <citation type="submission" date="2019-11" db="EMBL/GenBank/DDBJ databases">
        <title>Identification of a novel strain.</title>
        <authorList>
            <person name="Xu Q."/>
            <person name="Wang G."/>
        </authorList>
    </citation>
    <scope>NUCLEOTIDE SEQUENCE [LARGE SCALE GENOMIC DNA]</scope>
    <source>
        <strain evidence="3">xq</strain>
    </source>
</reference>
<dbReference type="Proteomes" id="UP000440694">
    <property type="component" value="Unassembled WGS sequence"/>
</dbReference>
<dbReference type="AlphaFoldDB" id="A0A6I3KMS1"/>
<dbReference type="CDD" id="cd00569">
    <property type="entry name" value="HTH_Hin_like"/>
    <property type="match status" value="1"/>
</dbReference>
<evidence type="ECO:0000259" key="1">
    <source>
        <dbReference type="Pfam" id="PF02796"/>
    </source>
</evidence>
<name>A0A6I3KMS1_9HYPH</name>
<dbReference type="EMBL" id="WMBQ01000002">
    <property type="protein sequence ID" value="MTD95618.1"/>
    <property type="molecule type" value="Genomic_DNA"/>
</dbReference>
<evidence type="ECO:0000313" key="3">
    <source>
        <dbReference type="Proteomes" id="UP000440694"/>
    </source>
</evidence>
<comment type="caution">
    <text evidence="2">The sequence shown here is derived from an EMBL/GenBank/DDBJ whole genome shotgun (WGS) entry which is preliminary data.</text>
</comment>
<gene>
    <name evidence="2" type="ORF">GIW81_14865</name>
</gene>
<dbReference type="GO" id="GO:0003677">
    <property type="term" value="F:DNA binding"/>
    <property type="evidence" value="ECO:0007669"/>
    <property type="project" value="InterPro"/>
</dbReference>
<accession>A0A6I3KMS1</accession>